<dbReference type="GO" id="GO:0005829">
    <property type="term" value="C:cytosol"/>
    <property type="evidence" value="ECO:0007669"/>
    <property type="project" value="TreeGrafter"/>
</dbReference>
<dbReference type="InterPro" id="IPR018490">
    <property type="entry name" value="cNMP-bd_dom_sf"/>
</dbReference>
<dbReference type="InterPro" id="IPR036390">
    <property type="entry name" value="WH_DNA-bd_sf"/>
</dbReference>
<dbReference type="SMART" id="SM00419">
    <property type="entry name" value="HTH_CRP"/>
    <property type="match status" value="1"/>
</dbReference>
<dbReference type="InterPro" id="IPR014710">
    <property type="entry name" value="RmlC-like_jellyroll"/>
</dbReference>
<feature type="domain" description="HTH crp-type" evidence="5">
    <location>
        <begin position="141"/>
        <end position="211"/>
    </location>
</feature>
<dbReference type="PROSITE" id="PS50042">
    <property type="entry name" value="CNMP_BINDING_3"/>
    <property type="match status" value="1"/>
</dbReference>
<sequence>MRHAPFPVLRQESDPSTLSDLFSGAKNLQRHAPGHAIVVEGDPVTHLFQVVAGTVRSCSFTEQGRRQIFRFARAGDIFGLIDIDHWHYTAEAVDAVILRSISKQAFDNALDGSRALRRDLRMRVGDLTAERERHLTFLAFESAEQRLGWFLRNFSAGRADDGFLTLPMTRQEIGDYLGLSLETVSRAFGSLKRAGVIEMRGAEKYRLVAQQSKIAA</sequence>
<dbReference type="PRINTS" id="PR00034">
    <property type="entry name" value="HTHCRP"/>
</dbReference>
<dbReference type="Gene3D" id="1.10.10.10">
    <property type="entry name" value="Winged helix-like DNA-binding domain superfamily/Winged helix DNA-binding domain"/>
    <property type="match status" value="1"/>
</dbReference>
<dbReference type="InterPro" id="IPR036388">
    <property type="entry name" value="WH-like_DNA-bd_sf"/>
</dbReference>
<dbReference type="InterPro" id="IPR012318">
    <property type="entry name" value="HTH_CRP"/>
</dbReference>
<keyword evidence="1" id="KW-0805">Transcription regulation</keyword>
<dbReference type="Pfam" id="PF13545">
    <property type="entry name" value="HTH_Crp_2"/>
    <property type="match status" value="1"/>
</dbReference>
<gene>
    <name evidence="6" type="ORF">G5B40_01335</name>
</gene>
<evidence type="ECO:0000313" key="7">
    <source>
        <dbReference type="Proteomes" id="UP000503336"/>
    </source>
</evidence>
<dbReference type="PROSITE" id="PS51063">
    <property type="entry name" value="HTH_CRP_2"/>
    <property type="match status" value="1"/>
</dbReference>
<evidence type="ECO:0000256" key="3">
    <source>
        <dbReference type="ARBA" id="ARBA00023163"/>
    </source>
</evidence>
<protein>
    <submittedName>
        <fullName evidence="6">Crp/Fnr family transcriptional regulator</fullName>
    </submittedName>
</protein>
<evidence type="ECO:0000313" key="6">
    <source>
        <dbReference type="EMBL" id="QIE54203.1"/>
    </source>
</evidence>
<keyword evidence="3" id="KW-0804">Transcription</keyword>
<dbReference type="SMART" id="SM00100">
    <property type="entry name" value="cNMP"/>
    <property type="match status" value="1"/>
</dbReference>
<keyword evidence="2" id="KW-0238">DNA-binding</keyword>
<accession>A0A7L5BTQ9</accession>
<dbReference type="PANTHER" id="PTHR24567">
    <property type="entry name" value="CRP FAMILY TRANSCRIPTIONAL REGULATORY PROTEIN"/>
    <property type="match status" value="1"/>
</dbReference>
<dbReference type="EMBL" id="CP049056">
    <property type="protein sequence ID" value="QIE54203.1"/>
    <property type="molecule type" value="Genomic_DNA"/>
</dbReference>
<dbReference type="CDD" id="cd00038">
    <property type="entry name" value="CAP_ED"/>
    <property type="match status" value="1"/>
</dbReference>
<reference evidence="6 7" key="1">
    <citation type="submission" date="2020-02" db="EMBL/GenBank/DDBJ databases">
        <title>complete genome sequence of Rhodobacteraceae bacterium.</title>
        <authorList>
            <person name="Park J."/>
            <person name="Kim Y.-S."/>
            <person name="Kim K.-H."/>
        </authorList>
    </citation>
    <scope>NUCLEOTIDE SEQUENCE [LARGE SCALE GENOMIC DNA]</scope>
    <source>
        <strain evidence="6 7">RR4-56</strain>
    </source>
</reference>
<dbReference type="Gene3D" id="2.60.120.10">
    <property type="entry name" value="Jelly Rolls"/>
    <property type="match status" value="1"/>
</dbReference>
<dbReference type="RefSeq" id="WP_165094085.1">
    <property type="nucleotide sequence ID" value="NZ_CP049056.1"/>
</dbReference>
<dbReference type="InterPro" id="IPR000595">
    <property type="entry name" value="cNMP-bd_dom"/>
</dbReference>
<dbReference type="SUPFAM" id="SSF46785">
    <property type="entry name" value="Winged helix' DNA-binding domain"/>
    <property type="match status" value="1"/>
</dbReference>
<dbReference type="GO" id="GO:0003700">
    <property type="term" value="F:DNA-binding transcription factor activity"/>
    <property type="evidence" value="ECO:0007669"/>
    <property type="project" value="InterPro"/>
</dbReference>
<dbReference type="GO" id="GO:0003677">
    <property type="term" value="F:DNA binding"/>
    <property type="evidence" value="ECO:0007669"/>
    <property type="project" value="UniProtKB-KW"/>
</dbReference>
<dbReference type="Proteomes" id="UP000503336">
    <property type="component" value="Chromosome"/>
</dbReference>
<dbReference type="InterPro" id="IPR050397">
    <property type="entry name" value="Env_Response_Regulators"/>
</dbReference>
<dbReference type="CDD" id="cd00092">
    <property type="entry name" value="HTH_CRP"/>
    <property type="match status" value="1"/>
</dbReference>
<dbReference type="SUPFAM" id="SSF51206">
    <property type="entry name" value="cAMP-binding domain-like"/>
    <property type="match status" value="1"/>
</dbReference>
<keyword evidence="7" id="KW-1185">Reference proteome</keyword>
<name>A0A7L5BTQ9_9RHOB</name>
<evidence type="ECO:0000256" key="1">
    <source>
        <dbReference type="ARBA" id="ARBA00023015"/>
    </source>
</evidence>
<dbReference type="Pfam" id="PF00027">
    <property type="entry name" value="cNMP_binding"/>
    <property type="match status" value="1"/>
</dbReference>
<organism evidence="6 7">
    <name type="scientific">Pikeienuella piscinae</name>
    <dbReference type="NCBI Taxonomy" id="2748098"/>
    <lineage>
        <taxon>Bacteria</taxon>
        <taxon>Pseudomonadati</taxon>
        <taxon>Pseudomonadota</taxon>
        <taxon>Alphaproteobacteria</taxon>
        <taxon>Rhodobacterales</taxon>
        <taxon>Paracoccaceae</taxon>
        <taxon>Pikeienuella</taxon>
    </lineage>
</organism>
<dbReference type="KEGG" id="hdh:G5B40_01335"/>
<dbReference type="PANTHER" id="PTHR24567:SF75">
    <property type="entry name" value="FUMARATE AND NITRATE REDUCTION REGULATORY PROTEIN"/>
    <property type="match status" value="1"/>
</dbReference>
<dbReference type="AlphaFoldDB" id="A0A7L5BTQ9"/>
<evidence type="ECO:0000256" key="2">
    <source>
        <dbReference type="ARBA" id="ARBA00023125"/>
    </source>
</evidence>
<proteinExistence type="predicted"/>
<feature type="domain" description="Cyclic nucleotide-binding" evidence="4">
    <location>
        <begin position="9"/>
        <end position="83"/>
    </location>
</feature>
<dbReference type="InterPro" id="IPR018335">
    <property type="entry name" value="Tscrpt_reg_HTH_Crp-type_CS"/>
</dbReference>
<evidence type="ECO:0000259" key="4">
    <source>
        <dbReference type="PROSITE" id="PS50042"/>
    </source>
</evidence>
<evidence type="ECO:0000259" key="5">
    <source>
        <dbReference type="PROSITE" id="PS51063"/>
    </source>
</evidence>
<dbReference type="PROSITE" id="PS00042">
    <property type="entry name" value="HTH_CRP_1"/>
    <property type="match status" value="1"/>
</dbReference>